<organism evidence="1 2">
    <name type="scientific">Gigaspora margarita</name>
    <dbReference type="NCBI Taxonomy" id="4874"/>
    <lineage>
        <taxon>Eukaryota</taxon>
        <taxon>Fungi</taxon>
        <taxon>Fungi incertae sedis</taxon>
        <taxon>Mucoromycota</taxon>
        <taxon>Glomeromycotina</taxon>
        <taxon>Glomeromycetes</taxon>
        <taxon>Diversisporales</taxon>
        <taxon>Gigasporaceae</taxon>
        <taxon>Gigaspora</taxon>
    </lineage>
</organism>
<sequence length="175" mass="20345">MKSKIKDNENIIRLLRDELESVKYKIQMEVLIGDEENKENFSASKERAIDTFGVYWETRFSKQKHRKPGNSNNSKILEIADNLVNLKNLDHTSPLQINNGNVINLNYNIQEINALSFGEDLHSIEHGFKLWSQYESNLRNADIKVKELRLLNYLNLSKGYFALYRLAKEEGNVAN</sequence>
<dbReference type="Proteomes" id="UP000439903">
    <property type="component" value="Unassembled WGS sequence"/>
</dbReference>
<comment type="caution">
    <text evidence="1">The sequence shown here is derived from an EMBL/GenBank/DDBJ whole genome shotgun (WGS) entry which is preliminary data.</text>
</comment>
<reference evidence="1 2" key="1">
    <citation type="journal article" date="2019" name="Environ. Microbiol.">
        <title>At the nexus of three kingdoms: the genome of the mycorrhizal fungus Gigaspora margarita provides insights into plant, endobacterial and fungal interactions.</title>
        <authorList>
            <person name="Venice F."/>
            <person name="Ghignone S."/>
            <person name="Salvioli di Fossalunga A."/>
            <person name="Amselem J."/>
            <person name="Novero M."/>
            <person name="Xianan X."/>
            <person name="Sedzielewska Toro K."/>
            <person name="Morin E."/>
            <person name="Lipzen A."/>
            <person name="Grigoriev I.V."/>
            <person name="Henrissat B."/>
            <person name="Martin F.M."/>
            <person name="Bonfante P."/>
        </authorList>
    </citation>
    <scope>NUCLEOTIDE SEQUENCE [LARGE SCALE GENOMIC DNA]</scope>
    <source>
        <strain evidence="1 2">BEG34</strain>
    </source>
</reference>
<evidence type="ECO:0000313" key="2">
    <source>
        <dbReference type="Proteomes" id="UP000439903"/>
    </source>
</evidence>
<keyword evidence="2" id="KW-1185">Reference proteome</keyword>
<accession>A0A8H4AIP8</accession>
<dbReference type="EMBL" id="WTPW01000550">
    <property type="protein sequence ID" value="KAF0500616.1"/>
    <property type="molecule type" value="Genomic_DNA"/>
</dbReference>
<name>A0A8H4AIP8_GIGMA</name>
<protein>
    <submittedName>
        <fullName evidence="1">Uncharacterized protein</fullName>
    </submittedName>
</protein>
<gene>
    <name evidence="1" type="ORF">F8M41_020232</name>
</gene>
<evidence type="ECO:0000313" key="1">
    <source>
        <dbReference type="EMBL" id="KAF0500616.1"/>
    </source>
</evidence>
<dbReference type="AlphaFoldDB" id="A0A8H4AIP8"/>
<proteinExistence type="predicted"/>